<proteinExistence type="predicted"/>
<dbReference type="Proteomes" id="UP000037146">
    <property type="component" value="Unassembled WGS sequence"/>
</dbReference>
<evidence type="ECO:0000313" key="2">
    <source>
        <dbReference type="Proteomes" id="UP000037146"/>
    </source>
</evidence>
<evidence type="ECO:0008006" key="3">
    <source>
        <dbReference type="Google" id="ProtNLM"/>
    </source>
</evidence>
<dbReference type="STRING" id="1679170.AC625_08260"/>
<dbReference type="PATRIC" id="fig|1679170.3.peg.1766"/>
<organism evidence="1 2">
    <name type="scientific">Peribacillus loiseleuriae</name>
    <dbReference type="NCBI Taxonomy" id="1679170"/>
    <lineage>
        <taxon>Bacteria</taxon>
        <taxon>Bacillati</taxon>
        <taxon>Bacillota</taxon>
        <taxon>Bacilli</taxon>
        <taxon>Bacillales</taxon>
        <taxon>Bacillaceae</taxon>
        <taxon>Peribacillus</taxon>
    </lineage>
</organism>
<dbReference type="EMBL" id="LFZW01000001">
    <property type="protein sequence ID" value="KMY49538.1"/>
    <property type="molecule type" value="Genomic_DNA"/>
</dbReference>
<evidence type="ECO:0000313" key="1">
    <source>
        <dbReference type="EMBL" id="KMY49538.1"/>
    </source>
</evidence>
<protein>
    <recommendedName>
        <fullName evidence="3">Group-specific protein</fullName>
    </recommendedName>
</protein>
<keyword evidence="2" id="KW-1185">Reference proteome</keyword>
<dbReference type="AlphaFoldDB" id="A0A0K9GSC7"/>
<name>A0A0K9GSC7_9BACI</name>
<accession>A0A0K9GSC7</accession>
<gene>
    <name evidence="1" type="ORF">AC625_08260</name>
</gene>
<dbReference type="RefSeq" id="WP_049680870.1">
    <property type="nucleotide sequence ID" value="NZ_LFZW01000001.1"/>
</dbReference>
<reference evidence="2" key="1">
    <citation type="submission" date="2015-07" db="EMBL/GenBank/DDBJ databases">
        <title>Genome sequencing project for genomic taxonomy and phylogenomics of Bacillus-like bacteria.</title>
        <authorList>
            <person name="Liu B."/>
            <person name="Wang J."/>
            <person name="Zhu Y."/>
            <person name="Liu G."/>
            <person name="Chen Q."/>
            <person name="Chen Z."/>
            <person name="Lan J."/>
            <person name="Che J."/>
            <person name="Ge C."/>
            <person name="Shi H."/>
            <person name="Pan Z."/>
            <person name="Liu X."/>
        </authorList>
    </citation>
    <scope>NUCLEOTIDE SEQUENCE [LARGE SCALE GENOMIC DNA]</scope>
    <source>
        <strain evidence="2">FJAT-27997</strain>
    </source>
</reference>
<sequence length="89" mass="10918">MLNIQIDEQMVEKTFLTELKKRLDQLQNKQTFWDMKELCRQTNMSENSIKEKFFFDTRFPKYKIGGKWYFPTAEAESFLLMWIKEQPTH</sequence>
<dbReference type="OrthoDB" id="2167122at2"/>
<comment type="caution">
    <text evidence="1">The sequence shown here is derived from an EMBL/GenBank/DDBJ whole genome shotgun (WGS) entry which is preliminary data.</text>
</comment>